<dbReference type="InterPro" id="IPR043504">
    <property type="entry name" value="Peptidase_S1_PA_chymotrypsin"/>
</dbReference>
<sequence length="329" mass="34171">MFTASALVAELLGAPAPGSPPADVVEHTAAAAAAAYWTPERMARALPLDLVTTVKRVGGLAERLVAPRAVPIRAPRPLSVDQHAIARRPAAPPGAAARTVDTVTSGSRWTGGGAVGATVGRVFLTLNGVDFVCSGTAVRSTNKDVVATAGHCVKDGTGAWANNWTFVPGYESGLQPYGNYPARRMFVAGPWARDADDSFDVGMVAVTDSGGRHLSDAVGAHAIGFNGTRGQQTYAFGFPADPPYNGDHLLYCAGRPHDDPYKKTQDQGLGCDLTAGASGGPWFSGFDAATGQGLLTSVSSFKYSNDDGSMYGPYFGDAVKQVYDTAQQS</sequence>
<dbReference type="SUPFAM" id="SSF50494">
    <property type="entry name" value="Trypsin-like serine proteases"/>
    <property type="match status" value="1"/>
</dbReference>
<evidence type="ECO:0008006" key="4">
    <source>
        <dbReference type="Google" id="ProtNLM"/>
    </source>
</evidence>
<evidence type="ECO:0000313" key="2">
    <source>
        <dbReference type="EMBL" id="MEV0969512.1"/>
    </source>
</evidence>
<organism evidence="2 3">
    <name type="scientific">Microtetraspora glauca</name>
    <dbReference type="NCBI Taxonomy" id="1996"/>
    <lineage>
        <taxon>Bacteria</taxon>
        <taxon>Bacillati</taxon>
        <taxon>Actinomycetota</taxon>
        <taxon>Actinomycetes</taxon>
        <taxon>Streptosporangiales</taxon>
        <taxon>Streptosporangiaceae</taxon>
        <taxon>Microtetraspora</taxon>
    </lineage>
</organism>
<dbReference type="EMBL" id="JBFALK010000005">
    <property type="protein sequence ID" value="MEV0969512.1"/>
    <property type="molecule type" value="Genomic_DNA"/>
</dbReference>
<evidence type="ECO:0000256" key="1">
    <source>
        <dbReference type="ARBA" id="ARBA00022729"/>
    </source>
</evidence>
<accession>A0ABV3GD23</accession>
<proteinExistence type="predicted"/>
<gene>
    <name evidence="2" type="ORF">AB0I59_12815</name>
</gene>
<name>A0ABV3GD23_MICGL</name>
<evidence type="ECO:0000313" key="3">
    <source>
        <dbReference type="Proteomes" id="UP001551675"/>
    </source>
</evidence>
<protein>
    <recommendedName>
        <fullName evidence="4">Trypsin-like serine protease</fullName>
    </recommendedName>
</protein>
<keyword evidence="1" id="KW-0732">Signal</keyword>
<dbReference type="RefSeq" id="WP_358132444.1">
    <property type="nucleotide sequence ID" value="NZ_JBFALK010000005.1"/>
</dbReference>
<keyword evidence="3" id="KW-1185">Reference proteome</keyword>
<reference evidence="2 3" key="1">
    <citation type="submission" date="2024-06" db="EMBL/GenBank/DDBJ databases">
        <title>The Natural Products Discovery Center: Release of the First 8490 Sequenced Strains for Exploring Actinobacteria Biosynthetic Diversity.</title>
        <authorList>
            <person name="Kalkreuter E."/>
            <person name="Kautsar S.A."/>
            <person name="Yang D."/>
            <person name="Bader C.D."/>
            <person name="Teijaro C.N."/>
            <person name="Fluegel L."/>
            <person name="Davis C.M."/>
            <person name="Simpson J.R."/>
            <person name="Lauterbach L."/>
            <person name="Steele A.D."/>
            <person name="Gui C."/>
            <person name="Meng S."/>
            <person name="Li G."/>
            <person name="Viehrig K."/>
            <person name="Ye F."/>
            <person name="Su P."/>
            <person name="Kiefer A.F."/>
            <person name="Nichols A."/>
            <person name="Cepeda A.J."/>
            <person name="Yan W."/>
            <person name="Fan B."/>
            <person name="Jiang Y."/>
            <person name="Adhikari A."/>
            <person name="Zheng C.-J."/>
            <person name="Schuster L."/>
            <person name="Cowan T.M."/>
            <person name="Smanski M.J."/>
            <person name="Chevrette M.G."/>
            <person name="De Carvalho L.P.S."/>
            <person name="Shen B."/>
        </authorList>
    </citation>
    <scope>NUCLEOTIDE SEQUENCE [LARGE SCALE GENOMIC DNA]</scope>
    <source>
        <strain evidence="2 3">NPDC050100</strain>
    </source>
</reference>
<dbReference type="InterPro" id="IPR050966">
    <property type="entry name" value="Glutamyl_endopeptidase"/>
</dbReference>
<dbReference type="Gene3D" id="2.40.10.10">
    <property type="entry name" value="Trypsin-like serine proteases"/>
    <property type="match status" value="2"/>
</dbReference>
<comment type="caution">
    <text evidence="2">The sequence shown here is derived from an EMBL/GenBank/DDBJ whole genome shotgun (WGS) entry which is preliminary data.</text>
</comment>
<dbReference type="PANTHER" id="PTHR15462">
    <property type="entry name" value="SERINE PROTEASE"/>
    <property type="match status" value="1"/>
</dbReference>
<dbReference type="Proteomes" id="UP001551675">
    <property type="component" value="Unassembled WGS sequence"/>
</dbReference>
<dbReference type="InterPro" id="IPR009003">
    <property type="entry name" value="Peptidase_S1_PA"/>
</dbReference>